<dbReference type="OrthoDB" id="1107553at2759"/>
<dbReference type="Proteomes" id="UP000008672">
    <property type="component" value="Unassembled WGS sequence"/>
</dbReference>
<dbReference type="HOGENOM" id="CLU_068548_0_0_1"/>
<dbReference type="EMBL" id="AFYH01010104">
    <property type="status" value="NOT_ANNOTATED_CDS"/>
    <property type="molecule type" value="Genomic_DNA"/>
</dbReference>
<dbReference type="STRING" id="7897.ENSLACP00000020987"/>
<dbReference type="RefSeq" id="XP_005987938.1">
    <property type="nucleotide sequence ID" value="XM_005987876.2"/>
</dbReference>
<dbReference type="eggNOG" id="KOG3248">
    <property type="taxonomic scope" value="Eukaryota"/>
</dbReference>
<reference evidence="2" key="2">
    <citation type="submission" date="2025-08" db="UniProtKB">
        <authorList>
            <consortium name="Ensembl"/>
        </authorList>
    </citation>
    <scope>IDENTIFICATION</scope>
</reference>
<name>H3BGG6_LATCH</name>
<gene>
    <name evidence="2" type="primary">NCCRP1</name>
</gene>
<dbReference type="GO" id="GO:0061630">
    <property type="term" value="F:ubiquitin protein ligase activity"/>
    <property type="evidence" value="ECO:0007669"/>
    <property type="project" value="TreeGrafter"/>
</dbReference>
<dbReference type="InterPro" id="IPR008979">
    <property type="entry name" value="Galactose-bd-like_sf"/>
</dbReference>
<proteinExistence type="predicted"/>
<organism evidence="2 3">
    <name type="scientific">Latimeria chalumnae</name>
    <name type="common">Coelacanth</name>
    <dbReference type="NCBI Taxonomy" id="7897"/>
    <lineage>
        <taxon>Eukaryota</taxon>
        <taxon>Metazoa</taxon>
        <taxon>Chordata</taxon>
        <taxon>Craniata</taxon>
        <taxon>Vertebrata</taxon>
        <taxon>Euteleostomi</taxon>
        <taxon>Coelacanthiformes</taxon>
        <taxon>Coelacanthidae</taxon>
        <taxon>Latimeria</taxon>
    </lineage>
</organism>
<protein>
    <submittedName>
        <fullName evidence="2">NCCRP1, F-box associated domain containing</fullName>
    </submittedName>
</protein>
<dbReference type="SMART" id="SM01198">
    <property type="entry name" value="FBA"/>
    <property type="match status" value="1"/>
</dbReference>
<accession>H3BGG6</accession>
<dbReference type="InterPro" id="IPR007397">
    <property type="entry name" value="F-box-assoc_dom"/>
</dbReference>
<dbReference type="PANTHER" id="PTHR12125:SF1">
    <property type="entry name" value="F-BOX ONLY PROTEIN 50"/>
    <property type="match status" value="1"/>
</dbReference>
<dbReference type="GO" id="GO:0006516">
    <property type="term" value="P:glycoprotein catabolic process"/>
    <property type="evidence" value="ECO:0007669"/>
    <property type="project" value="TreeGrafter"/>
</dbReference>
<dbReference type="Ensembl" id="ENSLACT00000021127.1">
    <property type="protein sequence ID" value="ENSLACP00000020987.1"/>
    <property type="gene ID" value="ENSLACG00000018440.1"/>
</dbReference>
<dbReference type="PROSITE" id="PS51114">
    <property type="entry name" value="FBA"/>
    <property type="match status" value="1"/>
</dbReference>
<dbReference type="SUPFAM" id="SSF49785">
    <property type="entry name" value="Galactose-binding domain-like"/>
    <property type="match status" value="1"/>
</dbReference>
<dbReference type="GO" id="GO:0031146">
    <property type="term" value="P:SCF-dependent proteasomal ubiquitin-dependent protein catabolic process"/>
    <property type="evidence" value="ECO:0007669"/>
    <property type="project" value="TreeGrafter"/>
</dbReference>
<dbReference type="Pfam" id="PF04300">
    <property type="entry name" value="FBA"/>
    <property type="match status" value="1"/>
</dbReference>
<dbReference type="Bgee" id="ENSLACG00000018440">
    <property type="expression patterns" value="Expressed in pelvic fin and 6 other cell types or tissues"/>
</dbReference>
<reference evidence="2" key="3">
    <citation type="submission" date="2025-09" db="UniProtKB">
        <authorList>
            <consortium name="Ensembl"/>
        </authorList>
    </citation>
    <scope>IDENTIFICATION</scope>
</reference>
<sequence length="231" mass="26959">MSSSGADQESWRLKCEKEWKLKERNVPVPQNLDWESIYRKGPFDRNFIKNPAPEGLSHTKPLPTKHVPGMPPLQLSSFGDWTVKEESLPTDTSDIPEGAQICYLPNYSWFIKDQYIDLKNEGLWEELLDVYQPKICITDWYEESKLDKAVYEVHVKLLGADRKTVIQEFSLQPKSEDNQKAQAWRQVSHVFEKYGQGVRHLHFLHKVKQLAMVEFDRTRVTDSTVLVQLQN</sequence>
<dbReference type="GO" id="GO:0019005">
    <property type="term" value="C:SCF ubiquitin ligase complex"/>
    <property type="evidence" value="ECO:0007669"/>
    <property type="project" value="TreeGrafter"/>
</dbReference>
<dbReference type="Gene3D" id="2.60.120.260">
    <property type="entry name" value="Galactose-binding domain-like"/>
    <property type="match status" value="1"/>
</dbReference>
<keyword evidence="3" id="KW-1185">Reference proteome</keyword>
<dbReference type="AlphaFoldDB" id="H3BGG6"/>
<dbReference type="PANTHER" id="PTHR12125">
    <property type="entry name" value="F-BOX ONLY PROTEIN 6-LIKE PROTEIN"/>
    <property type="match status" value="1"/>
</dbReference>
<evidence type="ECO:0000259" key="1">
    <source>
        <dbReference type="PROSITE" id="PS51114"/>
    </source>
</evidence>
<dbReference type="OMA" id="DGDFSGW"/>
<dbReference type="InParanoid" id="H3BGG6"/>
<evidence type="ECO:0000313" key="3">
    <source>
        <dbReference type="Proteomes" id="UP000008672"/>
    </source>
</evidence>
<dbReference type="GO" id="GO:0036503">
    <property type="term" value="P:ERAD pathway"/>
    <property type="evidence" value="ECO:0007669"/>
    <property type="project" value="TreeGrafter"/>
</dbReference>
<dbReference type="GO" id="GO:0005737">
    <property type="term" value="C:cytoplasm"/>
    <property type="evidence" value="ECO:0007669"/>
    <property type="project" value="TreeGrafter"/>
</dbReference>
<dbReference type="GeneTree" id="ENSGT00940000161313"/>
<dbReference type="FunFam" id="2.60.120.260:FF:000012">
    <property type="entry name" value="F-box only protein 2"/>
    <property type="match status" value="1"/>
</dbReference>
<reference evidence="3" key="1">
    <citation type="submission" date="2011-08" db="EMBL/GenBank/DDBJ databases">
        <title>The draft genome of Latimeria chalumnae.</title>
        <authorList>
            <person name="Di Palma F."/>
            <person name="Alfoldi J."/>
            <person name="Johnson J."/>
            <person name="Berlin A."/>
            <person name="Gnerre S."/>
            <person name="Jaffe D."/>
            <person name="MacCallum I."/>
            <person name="Young S."/>
            <person name="Walker B.J."/>
            <person name="Lander E."/>
            <person name="Lindblad-Toh K."/>
        </authorList>
    </citation>
    <scope>NUCLEOTIDE SEQUENCE [LARGE SCALE GENOMIC DNA]</scope>
    <source>
        <strain evidence="3">Wild caught</strain>
    </source>
</reference>
<dbReference type="FunCoup" id="H3BGG6">
    <property type="interactions" value="211"/>
</dbReference>
<dbReference type="InterPro" id="IPR039752">
    <property type="entry name" value="F-box_only"/>
</dbReference>
<dbReference type="GeneID" id="102345270"/>
<dbReference type="KEGG" id="lcm:102345270"/>
<dbReference type="CTD" id="342897"/>
<feature type="domain" description="FBA" evidence="1">
    <location>
        <begin position="37"/>
        <end position="229"/>
    </location>
</feature>
<evidence type="ECO:0000313" key="2">
    <source>
        <dbReference type="Ensembl" id="ENSLACP00000020987.1"/>
    </source>
</evidence>